<evidence type="ECO:0000256" key="8">
    <source>
        <dbReference type="ARBA" id="ARBA00023114"/>
    </source>
</evidence>
<organism evidence="13 14">
    <name type="scientific">Paraburkholderia rhizosphaerae</name>
    <dbReference type="NCBI Taxonomy" id="480658"/>
    <lineage>
        <taxon>Bacteria</taxon>
        <taxon>Pseudomonadati</taxon>
        <taxon>Pseudomonadota</taxon>
        <taxon>Betaproteobacteria</taxon>
        <taxon>Burkholderiales</taxon>
        <taxon>Burkholderiaceae</taxon>
        <taxon>Paraburkholderia</taxon>
    </lineage>
</organism>
<feature type="signal peptide" evidence="11">
    <location>
        <begin position="1"/>
        <end position="23"/>
    </location>
</feature>
<dbReference type="PANTHER" id="PTHR34501:SF9">
    <property type="entry name" value="MAJOR OUTER MEMBRANE PROTEIN P.IA"/>
    <property type="match status" value="1"/>
</dbReference>
<reference evidence="13 14" key="1">
    <citation type="submission" date="2019-03" db="EMBL/GenBank/DDBJ databases">
        <title>Genomic Encyclopedia of Type Strains, Phase III (KMG-III): the genomes of soil and plant-associated and newly described type strains.</title>
        <authorList>
            <person name="Whitman W."/>
        </authorList>
    </citation>
    <scope>NUCLEOTIDE SEQUENCE [LARGE SCALE GENOMIC DNA]</scope>
    <source>
        <strain evidence="13 14">LMG 29544</strain>
    </source>
</reference>
<evidence type="ECO:0000256" key="9">
    <source>
        <dbReference type="ARBA" id="ARBA00023136"/>
    </source>
</evidence>
<keyword evidence="7" id="KW-0406">Ion transport</keyword>
<evidence type="ECO:0000313" key="13">
    <source>
        <dbReference type="EMBL" id="TDY43245.1"/>
    </source>
</evidence>
<evidence type="ECO:0000256" key="7">
    <source>
        <dbReference type="ARBA" id="ARBA00023065"/>
    </source>
</evidence>
<keyword evidence="8" id="KW-0626">Porin</keyword>
<accession>A0A4V3HE07</accession>
<evidence type="ECO:0000256" key="10">
    <source>
        <dbReference type="ARBA" id="ARBA00023237"/>
    </source>
</evidence>
<dbReference type="RefSeq" id="WP_134194534.1">
    <property type="nucleotide sequence ID" value="NZ_JBHLUW010000009.1"/>
</dbReference>
<gene>
    <name evidence="13" type="ORF">BX592_11840</name>
</gene>
<dbReference type="InterPro" id="IPR033900">
    <property type="entry name" value="Gram_neg_porin_domain"/>
</dbReference>
<keyword evidence="6 11" id="KW-0732">Signal</keyword>
<evidence type="ECO:0000256" key="5">
    <source>
        <dbReference type="ARBA" id="ARBA00022692"/>
    </source>
</evidence>
<dbReference type="GO" id="GO:0046930">
    <property type="term" value="C:pore complex"/>
    <property type="evidence" value="ECO:0007669"/>
    <property type="project" value="UniProtKB-KW"/>
</dbReference>
<feature type="domain" description="Porin" evidence="12">
    <location>
        <begin position="10"/>
        <end position="334"/>
    </location>
</feature>
<dbReference type="EMBL" id="SORE01000018">
    <property type="protein sequence ID" value="TDY43245.1"/>
    <property type="molecule type" value="Genomic_DNA"/>
</dbReference>
<evidence type="ECO:0000256" key="6">
    <source>
        <dbReference type="ARBA" id="ARBA00022729"/>
    </source>
</evidence>
<evidence type="ECO:0000256" key="11">
    <source>
        <dbReference type="SAM" id="SignalP"/>
    </source>
</evidence>
<evidence type="ECO:0000256" key="2">
    <source>
        <dbReference type="ARBA" id="ARBA00011233"/>
    </source>
</evidence>
<evidence type="ECO:0000256" key="4">
    <source>
        <dbReference type="ARBA" id="ARBA00022452"/>
    </source>
</evidence>
<keyword evidence="14" id="KW-1185">Reference proteome</keyword>
<proteinExistence type="predicted"/>
<comment type="subunit">
    <text evidence="2">Homotrimer.</text>
</comment>
<dbReference type="Gene3D" id="2.40.160.10">
    <property type="entry name" value="Porin"/>
    <property type="match status" value="1"/>
</dbReference>
<dbReference type="GO" id="GO:0006811">
    <property type="term" value="P:monoatomic ion transport"/>
    <property type="evidence" value="ECO:0007669"/>
    <property type="project" value="UniProtKB-KW"/>
</dbReference>
<evidence type="ECO:0000256" key="3">
    <source>
        <dbReference type="ARBA" id="ARBA00022448"/>
    </source>
</evidence>
<evidence type="ECO:0000313" key="14">
    <source>
        <dbReference type="Proteomes" id="UP000295509"/>
    </source>
</evidence>
<evidence type="ECO:0000259" key="12">
    <source>
        <dbReference type="Pfam" id="PF13609"/>
    </source>
</evidence>
<dbReference type="Pfam" id="PF13609">
    <property type="entry name" value="Porin_4"/>
    <property type="match status" value="1"/>
</dbReference>
<dbReference type="GO" id="GO:0015288">
    <property type="term" value="F:porin activity"/>
    <property type="evidence" value="ECO:0007669"/>
    <property type="project" value="UniProtKB-KW"/>
</dbReference>
<dbReference type="AlphaFoldDB" id="A0A4V3HE07"/>
<comment type="subcellular location">
    <subcellularLocation>
        <location evidence="1">Cell outer membrane</location>
        <topology evidence="1">Multi-pass membrane protein</topology>
    </subcellularLocation>
</comment>
<name>A0A4V3HE07_9BURK</name>
<dbReference type="PANTHER" id="PTHR34501">
    <property type="entry name" value="PROTEIN YDDL-RELATED"/>
    <property type="match status" value="1"/>
</dbReference>
<keyword evidence="10" id="KW-0998">Cell outer membrane</keyword>
<dbReference type="GO" id="GO:0009279">
    <property type="term" value="C:cell outer membrane"/>
    <property type="evidence" value="ECO:0007669"/>
    <property type="project" value="UniProtKB-SubCell"/>
</dbReference>
<keyword evidence="3" id="KW-0813">Transport</keyword>
<dbReference type="SUPFAM" id="SSF56935">
    <property type="entry name" value="Porins"/>
    <property type="match status" value="1"/>
</dbReference>
<comment type="caution">
    <text evidence="13">The sequence shown here is derived from an EMBL/GenBank/DDBJ whole genome shotgun (WGS) entry which is preliminary data.</text>
</comment>
<dbReference type="CDD" id="cd00342">
    <property type="entry name" value="gram_neg_porins"/>
    <property type="match status" value="1"/>
</dbReference>
<protein>
    <submittedName>
        <fullName evidence="13">Putative porin</fullName>
    </submittedName>
</protein>
<dbReference type="OrthoDB" id="8679056at2"/>
<feature type="chain" id="PRO_5020734380" evidence="11">
    <location>
        <begin position="24"/>
        <end position="366"/>
    </location>
</feature>
<keyword evidence="4" id="KW-1134">Transmembrane beta strand</keyword>
<dbReference type="InterPro" id="IPR050298">
    <property type="entry name" value="Gram-neg_bact_OMP"/>
</dbReference>
<keyword evidence="9" id="KW-0472">Membrane</keyword>
<evidence type="ECO:0000256" key="1">
    <source>
        <dbReference type="ARBA" id="ARBA00004571"/>
    </source>
</evidence>
<dbReference type="Proteomes" id="UP000295509">
    <property type="component" value="Unassembled WGS sequence"/>
</dbReference>
<keyword evidence="5" id="KW-0812">Transmembrane</keyword>
<dbReference type="InterPro" id="IPR023614">
    <property type="entry name" value="Porin_dom_sf"/>
</dbReference>
<sequence length="366" mass="37945">MKSPCKLLLAVACACAFAASSSAQSISAYGIFDTGVEYLNHVGTSGDTVFKMPNFSGSVPSRWGLRGTEDLDGGARLNFTLESGFAPDSGVLNQGGRLSGRQAWVGLSNSWGQLSVGRQYTMFYWATLASDILGPNAYGSSSVDSYFPNARADNAIAYLGKFGGLTIGATYSFGRDSANAGPSPSGTNCAGENPADSRECSEWSAMVQYAASGWTVSAAYDSQRGGPGAFGGLTSSSLKDDRVAINAYFVLRSVKAGVGWVGRRNEGSPAARSNLYYGGLAYDITSQLNLAGELFYLDYRHSSDSALLGAVRTSYALSKRTTAYATAGYISNGGALALSVDSAAAGAAPAPGGNQIGTMLGIRHAF</sequence>